<gene>
    <name evidence="3" type="ORF">N5I32_08925</name>
</gene>
<evidence type="ECO:0000313" key="3">
    <source>
        <dbReference type="EMBL" id="MCT8329632.1"/>
    </source>
</evidence>
<dbReference type="SUPFAM" id="SSF51182">
    <property type="entry name" value="RmlC-like cupins"/>
    <property type="match status" value="1"/>
</dbReference>
<comment type="caution">
    <text evidence="3">The sequence shown here is derived from an EMBL/GenBank/DDBJ whole genome shotgun (WGS) entry which is preliminary data.</text>
</comment>
<proteinExistence type="predicted"/>
<dbReference type="Proteomes" id="UP001205601">
    <property type="component" value="Unassembled WGS sequence"/>
</dbReference>
<reference evidence="4" key="1">
    <citation type="submission" date="2023-07" db="EMBL/GenBank/DDBJ databases">
        <title>Defluviimonas sediminis sp. nov., isolated from mangrove sediment.</title>
        <authorList>
            <person name="Liu L."/>
            <person name="Li J."/>
            <person name="Huang Y."/>
            <person name="Pan J."/>
            <person name="Li M."/>
        </authorList>
    </citation>
    <scope>NUCLEOTIDE SEQUENCE [LARGE SCALE GENOMIC DNA]</scope>
    <source>
        <strain evidence="4">FT324</strain>
    </source>
</reference>
<dbReference type="InterPro" id="IPR051610">
    <property type="entry name" value="GPI/OXD"/>
</dbReference>
<evidence type="ECO:0000259" key="2">
    <source>
        <dbReference type="Pfam" id="PF07883"/>
    </source>
</evidence>
<dbReference type="PANTHER" id="PTHR35848">
    <property type="entry name" value="OXALATE-BINDING PROTEIN"/>
    <property type="match status" value="1"/>
</dbReference>
<evidence type="ECO:0000256" key="1">
    <source>
        <dbReference type="ARBA" id="ARBA00022723"/>
    </source>
</evidence>
<evidence type="ECO:0000313" key="4">
    <source>
        <dbReference type="Proteomes" id="UP001205601"/>
    </source>
</evidence>
<dbReference type="EMBL" id="JAOCQF010000001">
    <property type="protein sequence ID" value="MCT8329632.1"/>
    <property type="molecule type" value="Genomic_DNA"/>
</dbReference>
<name>A0ABT2NL29_9RHOB</name>
<keyword evidence="1" id="KW-0479">Metal-binding</keyword>
<organism evidence="3 4">
    <name type="scientific">Albidovulum sediminis</name>
    <dbReference type="NCBI Taxonomy" id="3066345"/>
    <lineage>
        <taxon>Bacteria</taxon>
        <taxon>Pseudomonadati</taxon>
        <taxon>Pseudomonadota</taxon>
        <taxon>Alphaproteobacteria</taxon>
        <taxon>Rhodobacterales</taxon>
        <taxon>Paracoccaceae</taxon>
        <taxon>Albidovulum</taxon>
    </lineage>
</organism>
<feature type="domain" description="Cupin type-2" evidence="2">
    <location>
        <begin position="42"/>
        <end position="113"/>
    </location>
</feature>
<accession>A0ABT2NL29</accession>
<dbReference type="Gene3D" id="2.60.120.10">
    <property type="entry name" value="Jelly Rolls"/>
    <property type="match status" value="1"/>
</dbReference>
<dbReference type="CDD" id="cd02224">
    <property type="entry name" value="cupin_SPO2919-like"/>
    <property type="match status" value="1"/>
</dbReference>
<protein>
    <submittedName>
        <fullName evidence="3">Cupin domain-containing protein</fullName>
    </submittedName>
</protein>
<sequence>MIIRKGTARQDTATPEQIAHLGAFTAELLSDTGGLTQFGAFVETLAPGSASSDRHWHECEDEFLFVLAGTPTVIEDDGPHDLSPGDAACWPAGIANGHHVLNRSGADCTYLVVGTRAASDRVHYSDIDRLYTRRDGQVTRTRRDGSPLP</sequence>
<keyword evidence="4" id="KW-1185">Reference proteome</keyword>
<dbReference type="InterPro" id="IPR011051">
    <property type="entry name" value="RmlC_Cupin_sf"/>
</dbReference>
<dbReference type="InterPro" id="IPR014710">
    <property type="entry name" value="RmlC-like_jellyroll"/>
</dbReference>
<dbReference type="RefSeq" id="WP_261495049.1">
    <property type="nucleotide sequence ID" value="NZ_JAOCQF010000001.1"/>
</dbReference>
<dbReference type="InterPro" id="IPR013096">
    <property type="entry name" value="Cupin_2"/>
</dbReference>
<dbReference type="Pfam" id="PF07883">
    <property type="entry name" value="Cupin_2"/>
    <property type="match status" value="1"/>
</dbReference>
<dbReference type="PANTHER" id="PTHR35848:SF9">
    <property type="entry name" value="SLL1358 PROTEIN"/>
    <property type="match status" value="1"/>
</dbReference>